<sequence>MLASDVINFKQEIEGILKLNGQALLGTDSIEKYNSLLAQTHADMPQAPTLPTEITANTILVAELLLRLNDLWLAVKPPDQYVSGQSRPQFPGNPLDPSRNPFGQR</sequence>
<dbReference type="Proteomes" id="UP000287394">
    <property type="component" value="Chromosome"/>
</dbReference>
<name>A0A402CZA3_9BACT</name>
<gene>
    <name evidence="2" type="ORF">CCAX7_15000</name>
</gene>
<dbReference type="RefSeq" id="WP_119322667.1">
    <property type="nucleotide sequence ID" value="NZ_AP025739.1"/>
</dbReference>
<dbReference type="AlphaFoldDB" id="A0A402CZA3"/>
<protein>
    <submittedName>
        <fullName evidence="2">Uncharacterized protein</fullName>
    </submittedName>
</protein>
<reference evidence="2 3" key="1">
    <citation type="journal article" date="2019" name="Int. J. Syst. Evol. Microbiol.">
        <title>Capsulimonas corticalis gen. nov., sp. nov., an aerobic capsulated bacterium, of a novel bacterial order, Capsulimonadales ord. nov., of the class Armatimonadia of the phylum Armatimonadetes.</title>
        <authorList>
            <person name="Li J."/>
            <person name="Kudo C."/>
            <person name="Tonouchi A."/>
        </authorList>
    </citation>
    <scope>NUCLEOTIDE SEQUENCE [LARGE SCALE GENOMIC DNA]</scope>
    <source>
        <strain evidence="2 3">AX-7</strain>
    </source>
</reference>
<keyword evidence="3" id="KW-1185">Reference proteome</keyword>
<proteinExistence type="predicted"/>
<dbReference type="EMBL" id="AP025739">
    <property type="protein sequence ID" value="BDI29449.1"/>
    <property type="molecule type" value="Genomic_DNA"/>
</dbReference>
<dbReference type="KEGG" id="ccot:CCAX7_15000"/>
<accession>A0A402CZA3</accession>
<feature type="region of interest" description="Disordered" evidence="1">
    <location>
        <begin position="81"/>
        <end position="105"/>
    </location>
</feature>
<evidence type="ECO:0000313" key="3">
    <source>
        <dbReference type="Proteomes" id="UP000287394"/>
    </source>
</evidence>
<evidence type="ECO:0000256" key="1">
    <source>
        <dbReference type="SAM" id="MobiDB-lite"/>
    </source>
</evidence>
<organism evidence="2 3">
    <name type="scientific">Capsulimonas corticalis</name>
    <dbReference type="NCBI Taxonomy" id="2219043"/>
    <lineage>
        <taxon>Bacteria</taxon>
        <taxon>Bacillati</taxon>
        <taxon>Armatimonadota</taxon>
        <taxon>Armatimonadia</taxon>
        <taxon>Capsulimonadales</taxon>
        <taxon>Capsulimonadaceae</taxon>
        <taxon>Capsulimonas</taxon>
    </lineage>
</organism>
<evidence type="ECO:0000313" key="2">
    <source>
        <dbReference type="EMBL" id="BDI29449.1"/>
    </source>
</evidence>